<feature type="transmembrane region" description="Helical" evidence="8">
    <location>
        <begin position="29"/>
        <end position="53"/>
    </location>
</feature>
<dbReference type="RefSeq" id="WP_206940387.1">
    <property type="nucleotide sequence ID" value="NZ_JAFLNF010000004.1"/>
</dbReference>
<dbReference type="Proteomes" id="UP000664779">
    <property type="component" value="Unassembled WGS sequence"/>
</dbReference>
<dbReference type="InterPro" id="IPR037294">
    <property type="entry name" value="ABC_BtuC-like"/>
</dbReference>
<accession>A0A939EQE0</accession>
<feature type="transmembrane region" description="Helical" evidence="8">
    <location>
        <begin position="73"/>
        <end position="97"/>
    </location>
</feature>
<comment type="caution">
    <text evidence="9">The sequence shown here is derived from an EMBL/GenBank/DDBJ whole genome shotgun (WGS) entry which is preliminary data.</text>
</comment>
<keyword evidence="4" id="KW-1003">Cell membrane</keyword>
<dbReference type="Gene3D" id="1.10.3470.10">
    <property type="entry name" value="ABC transporter involved in vitamin B12 uptake, BtuC"/>
    <property type="match status" value="1"/>
</dbReference>
<feature type="transmembrane region" description="Helical" evidence="8">
    <location>
        <begin position="174"/>
        <end position="195"/>
    </location>
</feature>
<feature type="transmembrane region" description="Helical" evidence="8">
    <location>
        <begin position="109"/>
        <end position="130"/>
    </location>
</feature>
<dbReference type="AlphaFoldDB" id="A0A939EQE0"/>
<feature type="transmembrane region" description="Helical" evidence="8">
    <location>
        <begin position="268"/>
        <end position="292"/>
    </location>
</feature>
<gene>
    <name evidence="9" type="ORF">J0X15_10265</name>
</gene>
<evidence type="ECO:0000256" key="2">
    <source>
        <dbReference type="ARBA" id="ARBA00007935"/>
    </source>
</evidence>
<feature type="transmembrane region" description="Helical" evidence="8">
    <location>
        <begin position="334"/>
        <end position="352"/>
    </location>
</feature>
<keyword evidence="7 8" id="KW-0472">Membrane</keyword>
<dbReference type="SUPFAM" id="SSF81345">
    <property type="entry name" value="ABC transporter involved in vitamin B12 uptake, BtuC"/>
    <property type="match status" value="1"/>
</dbReference>
<dbReference type="GO" id="GO:0033214">
    <property type="term" value="P:siderophore-iron import into cell"/>
    <property type="evidence" value="ECO:0007669"/>
    <property type="project" value="TreeGrafter"/>
</dbReference>
<feature type="transmembrane region" description="Helical" evidence="8">
    <location>
        <begin position="142"/>
        <end position="162"/>
    </location>
</feature>
<evidence type="ECO:0000256" key="1">
    <source>
        <dbReference type="ARBA" id="ARBA00004651"/>
    </source>
</evidence>
<evidence type="ECO:0000313" key="10">
    <source>
        <dbReference type="Proteomes" id="UP000664779"/>
    </source>
</evidence>
<dbReference type="EMBL" id="JAFLNF010000004">
    <property type="protein sequence ID" value="MBO0345603.1"/>
    <property type="molecule type" value="Genomic_DNA"/>
</dbReference>
<dbReference type="CDD" id="cd06550">
    <property type="entry name" value="TM_ABC_iron-siderophores_like"/>
    <property type="match status" value="1"/>
</dbReference>
<feature type="transmembrane region" description="Helical" evidence="8">
    <location>
        <begin position="215"/>
        <end position="234"/>
    </location>
</feature>
<dbReference type="PANTHER" id="PTHR30472">
    <property type="entry name" value="FERRIC ENTEROBACTIN TRANSPORT SYSTEM PERMEASE PROTEIN"/>
    <property type="match status" value="1"/>
</dbReference>
<keyword evidence="10" id="KW-1185">Reference proteome</keyword>
<name>A0A939EQE0_9HYPH</name>
<organism evidence="9 10">
    <name type="scientific">Roseibium limicola</name>
    <dbReference type="NCBI Taxonomy" id="2816037"/>
    <lineage>
        <taxon>Bacteria</taxon>
        <taxon>Pseudomonadati</taxon>
        <taxon>Pseudomonadota</taxon>
        <taxon>Alphaproteobacteria</taxon>
        <taxon>Hyphomicrobiales</taxon>
        <taxon>Stappiaceae</taxon>
        <taxon>Roseibium</taxon>
    </lineage>
</organism>
<keyword evidence="5 8" id="KW-0812">Transmembrane</keyword>
<sequence>MSQQEISEPGNAGAGLFEHYRLIAARRTMVLICLFALMCLAFLMDITAGPANLGLLDVLKGIFSPSSLDQRNYVIIWSVRLPDALIALAVGGALSLAGVETQTTLNNPLASPFTLGISAAATLGAAFFIVVAPNVGGFSQTLMLPAFAFSFAMMAAMAILTLSTLHGGSSTTIVLYGIALVFLCEALTAALQYVASAEVIQQIVFWNMGNLTRAGWTEVAVVSAVFALVLPLSLRDVWILTALRGGEDQARSSGLSVNRIRLVVMIRVAILSAVAVCFVGTIGFIGLVGPHIARMLLGEDHRFLVPGACLTGAALLSLASCLSKVLVPGAIVPVYIITAIIGVPVFLVLISWRRKEASWQ</sequence>
<evidence type="ECO:0000313" key="9">
    <source>
        <dbReference type="EMBL" id="MBO0345603.1"/>
    </source>
</evidence>
<evidence type="ECO:0000256" key="7">
    <source>
        <dbReference type="ARBA" id="ARBA00023136"/>
    </source>
</evidence>
<evidence type="ECO:0000256" key="3">
    <source>
        <dbReference type="ARBA" id="ARBA00022448"/>
    </source>
</evidence>
<reference evidence="9" key="1">
    <citation type="submission" date="2021-03" db="EMBL/GenBank/DDBJ databases">
        <title>Roseibium sp. CAU 1637 isolated from Incheon.</title>
        <authorList>
            <person name="Kim W."/>
        </authorList>
    </citation>
    <scope>NUCLEOTIDE SEQUENCE</scope>
    <source>
        <strain evidence="9">CAU 1637</strain>
    </source>
</reference>
<protein>
    <submittedName>
        <fullName evidence="9">Iron ABC transporter permease</fullName>
    </submittedName>
</protein>
<dbReference type="FunFam" id="1.10.3470.10:FF:000001">
    <property type="entry name" value="Vitamin B12 ABC transporter permease BtuC"/>
    <property type="match status" value="1"/>
</dbReference>
<dbReference type="GO" id="GO:0022857">
    <property type="term" value="F:transmembrane transporter activity"/>
    <property type="evidence" value="ECO:0007669"/>
    <property type="project" value="InterPro"/>
</dbReference>
<comment type="similarity">
    <text evidence="2">Belongs to the binding-protein-dependent transport system permease family. FecCD subfamily.</text>
</comment>
<evidence type="ECO:0000256" key="8">
    <source>
        <dbReference type="SAM" id="Phobius"/>
    </source>
</evidence>
<dbReference type="Pfam" id="PF01032">
    <property type="entry name" value="FecCD"/>
    <property type="match status" value="1"/>
</dbReference>
<evidence type="ECO:0000256" key="4">
    <source>
        <dbReference type="ARBA" id="ARBA00022475"/>
    </source>
</evidence>
<evidence type="ECO:0000256" key="6">
    <source>
        <dbReference type="ARBA" id="ARBA00022989"/>
    </source>
</evidence>
<keyword evidence="3" id="KW-0813">Transport</keyword>
<evidence type="ECO:0000256" key="5">
    <source>
        <dbReference type="ARBA" id="ARBA00022692"/>
    </source>
</evidence>
<dbReference type="PANTHER" id="PTHR30472:SF25">
    <property type="entry name" value="ABC TRANSPORTER PERMEASE PROTEIN MJ0876-RELATED"/>
    <property type="match status" value="1"/>
</dbReference>
<comment type="subcellular location">
    <subcellularLocation>
        <location evidence="1">Cell membrane</location>
        <topology evidence="1">Multi-pass membrane protein</topology>
    </subcellularLocation>
</comment>
<proteinExistence type="inferred from homology"/>
<keyword evidence="6 8" id="KW-1133">Transmembrane helix</keyword>
<dbReference type="InterPro" id="IPR000522">
    <property type="entry name" value="ABC_transptr_permease_BtuC"/>
</dbReference>
<dbReference type="GO" id="GO:0005886">
    <property type="term" value="C:plasma membrane"/>
    <property type="evidence" value="ECO:0007669"/>
    <property type="project" value="UniProtKB-SubCell"/>
</dbReference>